<dbReference type="KEGG" id="aue:C5O00_11315"/>
<proteinExistence type="predicted"/>
<dbReference type="Proteomes" id="UP000238442">
    <property type="component" value="Chromosome"/>
</dbReference>
<feature type="transmembrane region" description="Helical" evidence="1">
    <location>
        <begin position="111"/>
        <end position="134"/>
    </location>
</feature>
<sequence length="237" mass="28540">MDFSYYIENTLPITIFELLAALFGTYYFFSSRKKHLPTKILVIFLWITVFIEIIGSYSPIAYYSNYKYFTWVEGTKFAQSNWLYNPYLILSYCFYPLYFRSYIRIKTWRIILKYLVIFFFVTAILNLIFSDAYFTTFAQYTLLMGALLIFVSVGLFYFQLLRSEAHFNLKHYLPFYISIGTFFFHLCMTPLALYSKYFKVENIDFVDFRVKALLFSNILMYFIYIIGFIVCRKKSSY</sequence>
<keyword evidence="1" id="KW-0812">Transmembrane</keyword>
<dbReference type="EMBL" id="CP027062">
    <property type="protein sequence ID" value="AVI51720.1"/>
    <property type="molecule type" value="Genomic_DNA"/>
</dbReference>
<evidence type="ECO:0000256" key="1">
    <source>
        <dbReference type="SAM" id="Phobius"/>
    </source>
</evidence>
<feature type="transmembrane region" description="Helical" evidence="1">
    <location>
        <begin position="12"/>
        <end position="29"/>
    </location>
</feature>
<evidence type="ECO:0000313" key="2">
    <source>
        <dbReference type="EMBL" id="AVI51720.1"/>
    </source>
</evidence>
<dbReference type="AlphaFoldDB" id="A0A2S0HYN9"/>
<keyword evidence="3" id="KW-1185">Reference proteome</keyword>
<name>A0A2S0HYN9_9FLAO</name>
<keyword evidence="1" id="KW-0472">Membrane</keyword>
<reference evidence="2 3" key="1">
    <citation type="submission" date="2018-02" db="EMBL/GenBank/DDBJ databases">
        <title>Genomic analysis of the strain RR4-38 isolated from a seawater recirculating aquaculture system.</title>
        <authorList>
            <person name="Kim Y.-S."/>
            <person name="Jang Y.H."/>
            <person name="Kim K.-H."/>
        </authorList>
    </citation>
    <scope>NUCLEOTIDE SEQUENCE [LARGE SCALE GENOMIC DNA]</scope>
    <source>
        <strain evidence="2 3">RR4-38</strain>
    </source>
</reference>
<organism evidence="2 3">
    <name type="scientific">Pukyongia salina</name>
    <dbReference type="NCBI Taxonomy" id="2094025"/>
    <lineage>
        <taxon>Bacteria</taxon>
        <taxon>Pseudomonadati</taxon>
        <taxon>Bacteroidota</taxon>
        <taxon>Flavobacteriia</taxon>
        <taxon>Flavobacteriales</taxon>
        <taxon>Flavobacteriaceae</taxon>
        <taxon>Pukyongia</taxon>
    </lineage>
</organism>
<keyword evidence="1" id="KW-1133">Transmembrane helix</keyword>
<feature type="transmembrane region" description="Helical" evidence="1">
    <location>
        <begin position="41"/>
        <end position="62"/>
    </location>
</feature>
<evidence type="ECO:0000313" key="3">
    <source>
        <dbReference type="Proteomes" id="UP000238442"/>
    </source>
</evidence>
<accession>A0A2S0HYN9</accession>
<feature type="transmembrane region" description="Helical" evidence="1">
    <location>
        <begin position="173"/>
        <end position="193"/>
    </location>
</feature>
<feature type="transmembrane region" description="Helical" evidence="1">
    <location>
        <begin position="140"/>
        <end position="161"/>
    </location>
</feature>
<gene>
    <name evidence="2" type="ORF">C5O00_11315</name>
</gene>
<feature type="transmembrane region" description="Helical" evidence="1">
    <location>
        <begin position="82"/>
        <end position="99"/>
    </location>
</feature>
<feature type="transmembrane region" description="Helical" evidence="1">
    <location>
        <begin position="213"/>
        <end position="231"/>
    </location>
</feature>
<protein>
    <submittedName>
        <fullName evidence="2">Uncharacterized protein</fullName>
    </submittedName>
</protein>